<sequence length="173" mass="19773">MSRPPLLERHIEKSSYGSISNCTQDDGNRAEGRHKSAVCGREHRAENTVDRKARTHSTREYGQATDTSHHSSNRNRKRPVSVGCVAAQSNCRVEKIRAIQADNGPRNALTRTVSSGRATYLTNYVQCNWRLGVGKWFRGNKEEERNEEKSRVAILSHFNFFFLLFMEKPSIYT</sequence>
<name>A0A5A7R4Y8_STRAF</name>
<feature type="compositionally biased region" description="Polar residues" evidence="1">
    <location>
        <begin position="15"/>
        <end position="25"/>
    </location>
</feature>
<gene>
    <name evidence="2" type="ORF">STAS_29819</name>
</gene>
<evidence type="ECO:0000256" key="1">
    <source>
        <dbReference type="SAM" id="MobiDB-lite"/>
    </source>
</evidence>
<organism evidence="2 3">
    <name type="scientific">Striga asiatica</name>
    <name type="common">Asiatic witchweed</name>
    <name type="synonym">Buchnera asiatica</name>
    <dbReference type="NCBI Taxonomy" id="4170"/>
    <lineage>
        <taxon>Eukaryota</taxon>
        <taxon>Viridiplantae</taxon>
        <taxon>Streptophyta</taxon>
        <taxon>Embryophyta</taxon>
        <taxon>Tracheophyta</taxon>
        <taxon>Spermatophyta</taxon>
        <taxon>Magnoliopsida</taxon>
        <taxon>eudicotyledons</taxon>
        <taxon>Gunneridae</taxon>
        <taxon>Pentapetalae</taxon>
        <taxon>asterids</taxon>
        <taxon>lamiids</taxon>
        <taxon>Lamiales</taxon>
        <taxon>Orobanchaceae</taxon>
        <taxon>Buchnereae</taxon>
        <taxon>Striga</taxon>
    </lineage>
</organism>
<reference evidence="3" key="1">
    <citation type="journal article" date="2019" name="Curr. Biol.">
        <title>Genome Sequence of Striga asiatica Provides Insight into the Evolution of Plant Parasitism.</title>
        <authorList>
            <person name="Yoshida S."/>
            <person name="Kim S."/>
            <person name="Wafula E.K."/>
            <person name="Tanskanen J."/>
            <person name="Kim Y.M."/>
            <person name="Honaas L."/>
            <person name="Yang Z."/>
            <person name="Spallek T."/>
            <person name="Conn C.E."/>
            <person name="Ichihashi Y."/>
            <person name="Cheong K."/>
            <person name="Cui S."/>
            <person name="Der J.P."/>
            <person name="Gundlach H."/>
            <person name="Jiao Y."/>
            <person name="Hori C."/>
            <person name="Ishida J.K."/>
            <person name="Kasahara H."/>
            <person name="Kiba T."/>
            <person name="Kim M.S."/>
            <person name="Koo N."/>
            <person name="Laohavisit A."/>
            <person name="Lee Y.H."/>
            <person name="Lumba S."/>
            <person name="McCourt P."/>
            <person name="Mortimer J.C."/>
            <person name="Mutuku J.M."/>
            <person name="Nomura T."/>
            <person name="Sasaki-Sekimoto Y."/>
            <person name="Seto Y."/>
            <person name="Wang Y."/>
            <person name="Wakatake T."/>
            <person name="Sakakibara H."/>
            <person name="Demura T."/>
            <person name="Yamaguchi S."/>
            <person name="Yoneyama K."/>
            <person name="Manabe R.I."/>
            <person name="Nelson D.C."/>
            <person name="Schulman A.H."/>
            <person name="Timko M.P."/>
            <person name="dePamphilis C.W."/>
            <person name="Choi D."/>
            <person name="Shirasu K."/>
        </authorList>
    </citation>
    <scope>NUCLEOTIDE SEQUENCE [LARGE SCALE GENOMIC DNA]</scope>
    <source>
        <strain evidence="3">cv. UVA1</strain>
    </source>
</reference>
<proteinExistence type="predicted"/>
<accession>A0A5A7R4Y8</accession>
<dbReference type="EMBL" id="BKCP01010292">
    <property type="protein sequence ID" value="GER52370.1"/>
    <property type="molecule type" value="Genomic_DNA"/>
</dbReference>
<feature type="region of interest" description="Disordered" evidence="1">
    <location>
        <begin position="12"/>
        <end position="80"/>
    </location>
</feature>
<feature type="compositionally biased region" description="Basic and acidic residues" evidence="1">
    <location>
        <begin position="26"/>
        <end position="52"/>
    </location>
</feature>
<protein>
    <submittedName>
        <fullName evidence="2">Chaperone DnaJ-domain superfamily protein</fullName>
    </submittedName>
</protein>
<dbReference type="Proteomes" id="UP000325081">
    <property type="component" value="Unassembled WGS sequence"/>
</dbReference>
<evidence type="ECO:0000313" key="2">
    <source>
        <dbReference type="EMBL" id="GER52370.1"/>
    </source>
</evidence>
<comment type="caution">
    <text evidence="2">The sequence shown here is derived from an EMBL/GenBank/DDBJ whole genome shotgun (WGS) entry which is preliminary data.</text>
</comment>
<dbReference type="AlphaFoldDB" id="A0A5A7R4Y8"/>
<evidence type="ECO:0000313" key="3">
    <source>
        <dbReference type="Proteomes" id="UP000325081"/>
    </source>
</evidence>
<keyword evidence="3" id="KW-1185">Reference proteome</keyword>